<evidence type="ECO:0000313" key="3">
    <source>
        <dbReference type="Proteomes" id="UP000503278"/>
    </source>
</evidence>
<feature type="compositionally biased region" description="Pro residues" evidence="1">
    <location>
        <begin position="42"/>
        <end position="52"/>
    </location>
</feature>
<organism evidence="2 3">
    <name type="scientific">Mucilaginibacter robiniae</name>
    <dbReference type="NCBI Taxonomy" id="2728022"/>
    <lineage>
        <taxon>Bacteria</taxon>
        <taxon>Pseudomonadati</taxon>
        <taxon>Bacteroidota</taxon>
        <taxon>Sphingobacteriia</taxon>
        <taxon>Sphingobacteriales</taxon>
        <taxon>Sphingobacteriaceae</taxon>
        <taxon>Mucilaginibacter</taxon>
    </lineage>
</organism>
<evidence type="ECO:0000313" key="2">
    <source>
        <dbReference type="EMBL" id="QJD97161.1"/>
    </source>
</evidence>
<protein>
    <recommendedName>
        <fullName evidence="4">Amino acid ABC transporter substrate-binding protein</fullName>
    </recommendedName>
</protein>
<feature type="compositionally biased region" description="Low complexity" evidence="1">
    <location>
        <begin position="60"/>
        <end position="75"/>
    </location>
</feature>
<name>A0A7L5E2A4_9SPHI</name>
<keyword evidence="3" id="KW-1185">Reference proteome</keyword>
<dbReference type="CDD" id="cd06268">
    <property type="entry name" value="PBP1_ABC_transporter_LIVBP-like"/>
    <property type="match status" value="1"/>
</dbReference>
<dbReference type="AlphaFoldDB" id="A0A7L5E2A4"/>
<dbReference type="Proteomes" id="UP000503278">
    <property type="component" value="Chromosome"/>
</dbReference>
<evidence type="ECO:0000256" key="1">
    <source>
        <dbReference type="SAM" id="MobiDB-lite"/>
    </source>
</evidence>
<dbReference type="RefSeq" id="WP_169609093.1">
    <property type="nucleotide sequence ID" value="NZ_CP051682.1"/>
</dbReference>
<gene>
    <name evidence="2" type="ORF">HH214_15420</name>
</gene>
<sequence length="428" mass="47803">MTSAPNHRLPLSGSKKLLWLLALTVVGACSPKVRSVGTNRPMPQPHTVPPAPTQKQPDVPTTANKPAPKPANGKTSSIALLMPFDLDKLNSARGYSKAELREANIAIDYYQGFRLALDSLTSQGYNYRLQVFDTKDNPAAAHSLSVNPAIRNSNLIVGPVFPESIKAFEGNPLAIRKTIVSPLAPTSPAEFNNPNLVTITPPLEYHAAHTAQYISNRVRPKKVFILKSGFSEDNKYTVPFQHSLDSLSRYKIKVVSFNVTRGNLSALVPQLDKANDNIFIVPAVNQGFLVVTLRSLDTLSKHYPVSVFGHPNWEKFTFLRAEVLQRIKAHITVADRVNYHSSATVNFIKAYRKNFNSEPTAYAYKGFDEGLYFGELLAQETNELSRLDRHDYKALHNNFHFVKKPGQGWVNTHVNLLKYVNFELKQVE</sequence>
<reference evidence="2 3" key="1">
    <citation type="submission" date="2020-04" db="EMBL/GenBank/DDBJ databases">
        <title>Genome sequencing of novel species.</title>
        <authorList>
            <person name="Heo J."/>
            <person name="Kim S.-J."/>
            <person name="Kim J.-S."/>
            <person name="Hong S.-B."/>
            <person name="Kwon S.-W."/>
        </authorList>
    </citation>
    <scope>NUCLEOTIDE SEQUENCE [LARGE SCALE GENOMIC DNA]</scope>
    <source>
        <strain evidence="2 3">F39-2</strain>
    </source>
</reference>
<evidence type="ECO:0008006" key="4">
    <source>
        <dbReference type="Google" id="ProtNLM"/>
    </source>
</evidence>
<accession>A0A7L5E2A4</accession>
<feature type="region of interest" description="Disordered" evidence="1">
    <location>
        <begin position="34"/>
        <end position="75"/>
    </location>
</feature>
<proteinExistence type="predicted"/>
<dbReference type="KEGG" id="mrob:HH214_15420"/>
<dbReference type="Gene3D" id="3.40.50.2300">
    <property type="match status" value="2"/>
</dbReference>
<dbReference type="SUPFAM" id="SSF53822">
    <property type="entry name" value="Periplasmic binding protein-like I"/>
    <property type="match status" value="1"/>
</dbReference>
<dbReference type="EMBL" id="CP051682">
    <property type="protein sequence ID" value="QJD97161.1"/>
    <property type="molecule type" value="Genomic_DNA"/>
</dbReference>
<dbReference type="InterPro" id="IPR028082">
    <property type="entry name" value="Peripla_BP_I"/>
</dbReference>